<feature type="domain" description="Tyr recombinase" evidence="6">
    <location>
        <begin position="171"/>
        <end position="341"/>
    </location>
</feature>
<dbReference type="InterPro" id="IPR013762">
    <property type="entry name" value="Integrase-like_cat_sf"/>
</dbReference>
<dbReference type="GO" id="GO:0006310">
    <property type="term" value="P:DNA recombination"/>
    <property type="evidence" value="ECO:0007669"/>
    <property type="project" value="UniProtKB-KW"/>
</dbReference>
<dbReference type="Pfam" id="PF14659">
    <property type="entry name" value="Phage_int_SAM_3"/>
    <property type="match status" value="1"/>
</dbReference>
<evidence type="ECO:0000313" key="9">
    <source>
        <dbReference type="Proteomes" id="UP000583556"/>
    </source>
</evidence>
<dbReference type="CDD" id="cd00796">
    <property type="entry name" value="INT_Rci_Hp1_C"/>
    <property type="match status" value="1"/>
</dbReference>
<comment type="caution">
    <text evidence="8">The sequence shown here is derived from an EMBL/GenBank/DDBJ whole genome shotgun (WGS) entry which is preliminary data.</text>
</comment>
<name>A0A7Y0BUG0_9SPHN</name>
<dbReference type="SUPFAM" id="SSF56349">
    <property type="entry name" value="DNA breaking-rejoining enzymes"/>
    <property type="match status" value="1"/>
</dbReference>
<dbReference type="AlphaFoldDB" id="A0A7Y0BUG0"/>
<keyword evidence="9" id="KW-1185">Reference proteome</keyword>
<evidence type="ECO:0000259" key="6">
    <source>
        <dbReference type="PROSITE" id="PS51898"/>
    </source>
</evidence>
<dbReference type="InterPro" id="IPR044068">
    <property type="entry name" value="CB"/>
</dbReference>
<dbReference type="Gene3D" id="1.10.150.130">
    <property type="match status" value="1"/>
</dbReference>
<evidence type="ECO:0000256" key="5">
    <source>
        <dbReference type="PROSITE-ProRule" id="PRU01248"/>
    </source>
</evidence>
<evidence type="ECO:0000256" key="2">
    <source>
        <dbReference type="ARBA" id="ARBA00022908"/>
    </source>
</evidence>
<dbReference type="PANTHER" id="PTHR30629:SF2">
    <property type="entry name" value="PROPHAGE INTEGRASE INTS-RELATED"/>
    <property type="match status" value="1"/>
</dbReference>
<proteinExistence type="inferred from homology"/>
<dbReference type="PROSITE" id="PS51900">
    <property type="entry name" value="CB"/>
    <property type="match status" value="1"/>
</dbReference>
<sequence>MLPGFGMRVQPGGYRAWFVRVRHRGRHRRITLGSVEEVEALVARREARRHLAEVALDGLPKRPDMPVGPVFIDYAEEFWRDCAHHWKPSTQRRNRTALDHHILPFFAEHRLNEMDRTDIVRWRDDCANVAEAKFNRAVPVLAAMLKYAEQLGYRPKGKNPCRGIERFRRKAMERFLSPAEYARLGRQLAEVQDHYPSEVAAIRLLIYTGARLNEICALHWAWVQPPRLVLPDSKTGAKIIMLNRQALPIIESLPRPEGASLVFPKKRGRGHMSLEAFWWRFRRTCALPDVRLHDLRHSFASIAVQEGVPLATIGRLLGHALPETTARYAHLADETIAEAAARVSSTMAAALGVRS</sequence>
<gene>
    <name evidence="8" type="ORF">HHL27_20705</name>
</gene>
<dbReference type="Pfam" id="PF00589">
    <property type="entry name" value="Phage_integrase"/>
    <property type="match status" value="1"/>
</dbReference>
<dbReference type="InterPro" id="IPR004107">
    <property type="entry name" value="Integrase_SAM-like_N"/>
</dbReference>
<dbReference type="EMBL" id="JABBGM010000017">
    <property type="protein sequence ID" value="NML96091.1"/>
    <property type="molecule type" value="Genomic_DNA"/>
</dbReference>
<dbReference type="InterPro" id="IPR002104">
    <property type="entry name" value="Integrase_catalytic"/>
</dbReference>
<evidence type="ECO:0000256" key="1">
    <source>
        <dbReference type="ARBA" id="ARBA00008857"/>
    </source>
</evidence>
<accession>A0A7Y0BUG0</accession>
<protein>
    <submittedName>
        <fullName evidence="8">Tyrosine-type recombinase/integrase</fullName>
    </submittedName>
</protein>
<dbReference type="InterPro" id="IPR050808">
    <property type="entry name" value="Phage_Integrase"/>
</dbReference>
<comment type="similarity">
    <text evidence="1">Belongs to the 'phage' integrase family.</text>
</comment>
<keyword evidence="4" id="KW-0233">DNA recombination</keyword>
<keyword evidence="2" id="KW-0229">DNA integration</keyword>
<dbReference type="Gene3D" id="3.30.160.390">
    <property type="entry name" value="Integrase, DNA-binding domain"/>
    <property type="match status" value="1"/>
</dbReference>
<dbReference type="Gene3D" id="1.10.443.10">
    <property type="entry name" value="Intergrase catalytic core"/>
    <property type="match status" value="1"/>
</dbReference>
<feature type="domain" description="Core-binding (CB)" evidence="7">
    <location>
        <begin position="69"/>
        <end position="149"/>
    </location>
</feature>
<keyword evidence="3 5" id="KW-0238">DNA-binding</keyword>
<reference evidence="8 9" key="1">
    <citation type="submission" date="2020-04" db="EMBL/GenBank/DDBJ databases">
        <title>Novosphingobium sp. TW-4 isolated from soil.</title>
        <authorList>
            <person name="Dahal R.H."/>
            <person name="Chaudhary D.K."/>
        </authorList>
    </citation>
    <scope>NUCLEOTIDE SEQUENCE [LARGE SCALE GENOMIC DNA]</scope>
    <source>
        <strain evidence="8 9">TW-4</strain>
    </source>
</reference>
<evidence type="ECO:0000256" key="3">
    <source>
        <dbReference type="ARBA" id="ARBA00023125"/>
    </source>
</evidence>
<dbReference type="GO" id="GO:0015074">
    <property type="term" value="P:DNA integration"/>
    <property type="evidence" value="ECO:0007669"/>
    <property type="project" value="UniProtKB-KW"/>
</dbReference>
<dbReference type="InterPro" id="IPR010998">
    <property type="entry name" value="Integrase_recombinase_N"/>
</dbReference>
<evidence type="ECO:0000313" key="8">
    <source>
        <dbReference type="EMBL" id="NML96091.1"/>
    </source>
</evidence>
<dbReference type="InterPro" id="IPR011010">
    <property type="entry name" value="DNA_brk_join_enz"/>
</dbReference>
<dbReference type="PROSITE" id="PS51898">
    <property type="entry name" value="TYR_RECOMBINASE"/>
    <property type="match status" value="1"/>
</dbReference>
<dbReference type="InterPro" id="IPR025166">
    <property type="entry name" value="Integrase_DNA_bind_dom"/>
</dbReference>
<evidence type="ECO:0000259" key="7">
    <source>
        <dbReference type="PROSITE" id="PS51900"/>
    </source>
</evidence>
<dbReference type="GO" id="GO:0003677">
    <property type="term" value="F:DNA binding"/>
    <property type="evidence" value="ECO:0007669"/>
    <property type="project" value="UniProtKB-UniRule"/>
</dbReference>
<dbReference type="Pfam" id="PF13356">
    <property type="entry name" value="Arm-DNA-bind_3"/>
    <property type="match status" value="1"/>
</dbReference>
<dbReference type="InterPro" id="IPR038488">
    <property type="entry name" value="Integrase_DNA-bd_sf"/>
</dbReference>
<dbReference type="PANTHER" id="PTHR30629">
    <property type="entry name" value="PROPHAGE INTEGRASE"/>
    <property type="match status" value="1"/>
</dbReference>
<organism evidence="8 9">
    <name type="scientific">Novosphingobium olei</name>
    <dbReference type="NCBI Taxonomy" id="2728851"/>
    <lineage>
        <taxon>Bacteria</taxon>
        <taxon>Pseudomonadati</taxon>
        <taxon>Pseudomonadota</taxon>
        <taxon>Alphaproteobacteria</taxon>
        <taxon>Sphingomonadales</taxon>
        <taxon>Sphingomonadaceae</taxon>
        <taxon>Novosphingobium</taxon>
    </lineage>
</organism>
<dbReference type="Proteomes" id="UP000583556">
    <property type="component" value="Unassembled WGS sequence"/>
</dbReference>
<evidence type="ECO:0000256" key="4">
    <source>
        <dbReference type="ARBA" id="ARBA00023172"/>
    </source>
</evidence>